<feature type="non-terminal residue" evidence="1">
    <location>
        <position position="1"/>
    </location>
</feature>
<reference evidence="1" key="1">
    <citation type="journal article" date="2012" name="Genes Dev.">
        <title>A molecular wound response program associated with regeneration initiation in planarians.</title>
        <authorList>
            <person name="Wenemoser D."/>
            <person name="Lapan S.W."/>
            <person name="Wilkinson A.W."/>
            <person name="Bell G.W."/>
            <person name="Reddien P.W."/>
        </authorList>
    </citation>
    <scope>NUCLEOTIDE SEQUENCE</scope>
</reference>
<evidence type="ECO:0000313" key="1">
    <source>
        <dbReference type="EMBL" id="AFJ24818.1"/>
    </source>
</evidence>
<dbReference type="AlphaFoldDB" id="I1ZIG4"/>
<organism evidence="1">
    <name type="scientific">Schmidtea mediterranea</name>
    <name type="common">Freshwater planarian flatworm</name>
    <dbReference type="NCBI Taxonomy" id="79327"/>
    <lineage>
        <taxon>Eukaryota</taxon>
        <taxon>Metazoa</taxon>
        <taxon>Spiralia</taxon>
        <taxon>Lophotrochozoa</taxon>
        <taxon>Platyhelminthes</taxon>
        <taxon>Rhabditophora</taxon>
        <taxon>Seriata</taxon>
        <taxon>Tricladida</taxon>
        <taxon>Continenticola</taxon>
        <taxon>Geoplanoidea</taxon>
        <taxon>Dugesiidae</taxon>
        <taxon>Schmidtea</taxon>
    </lineage>
</organism>
<sequence>IIGLILIFSAIKIYITNFVISKHRRTTKKSSTRDSPLYSLSLGDSDVESAYDDIEKCSETESKKNSSLIISEDEETQEEILGTSKEYLDSVYNNNVFHPQLVSPRKQCVEKKSHTVPVPVELHSLSSYKLQDCPTNIMTSNSISLTGTMLSQRHNAISEISSPGSSRTFRKIFKENLNKTSSYDKIITSNEDSFRTSRDIESIKTTPSIIKPKSHTISKLENNDRDNDNFTAYVII</sequence>
<name>I1ZIG4_SCHMD</name>
<dbReference type="EMBL" id="JX010575">
    <property type="protein sequence ID" value="AFJ24818.1"/>
    <property type="molecule type" value="mRNA"/>
</dbReference>
<accession>I1ZIG4</accession>
<proteinExistence type="evidence at transcript level"/>
<protein>
    <submittedName>
        <fullName evidence="1">Uncharacterized protein</fullName>
    </submittedName>
</protein>